<sequence length="72" mass="8085">MNGFKHEVYQGKQFLFCDTLVDLHISSRHHTPLAQREQARLGAPPTLLLPSTPPAKRHRGLQGRKILLSSTS</sequence>
<dbReference type="Proteomes" id="UP001152024">
    <property type="component" value="Unassembled WGS sequence"/>
</dbReference>
<proteinExistence type="predicted"/>
<dbReference type="EMBL" id="JAOQBH010000016">
    <property type="protein sequence ID" value="KAJ4124249.1"/>
    <property type="molecule type" value="Genomic_DNA"/>
</dbReference>
<protein>
    <submittedName>
        <fullName evidence="2">Uncharacterized protein</fullName>
    </submittedName>
</protein>
<evidence type="ECO:0000313" key="3">
    <source>
        <dbReference type="Proteomes" id="UP001152024"/>
    </source>
</evidence>
<comment type="caution">
    <text evidence="2">The sequence shown here is derived from an EMBL/GenBank/DDBJ whole genome shotgun (WGS) entry which is preliminary data.</text>
</comment>
<reference evidence="2" key="1">
    <citation type="submission" date="2022-09" db="EMBL/GenBank/DDBJ databases">
        <title>Fusarium specimens isolated from Avocado Roots.</title>
        <authorList>
            <person name="Stajich J."/>
            <person name="Roper C."/>
            <person name="Heimlech-Rivalta G."/>
        </authorList>
    </citation>
    <scope>NUCLEOTIDE SEQUENCE</scope>
    <source>
        <strain evidence="2">CF00095</strain>
    </source>
</reference>
<evidence type="ECO:0000256" key="1">
    <source>
        <dbReference type="SAM" id="MobiDB-lite"/>
    </source>
</evidence>
<accession>A0ABQ8R2T0</accession>
<keyword evidence="3" id="KW-1185">Reference proteome</keyword>
<organism evidence="2 3">
    <name type="scientific">Fusarium equiseti</name>
    <name type="common">Fusarium scirpi</name>
    <dbReference type="NCBI Taxonomy" id="61235"/>
    <lineage>
        <taxon>Eukaryota</taxon>
        <taxon>Fungi</taxon>
        <taxon>Dikarya</taxon>
        <taxon>Ascomycota</taxon>
        <taxon>Pezizomycotina</taxon>
        <taxon>Sordariomycetes</taxon>
        <taxon>Hypocreomycetidae</taxon>
        <taxon>Hypocreales</taxon>
        <taxon>Nectriaceae</taxon>
        <taxon>Fusarium</taxon>
        <taxon>Fusarium incarnatum-equiseti species complex</taxon>
    </lineage>
</organism>
<gene>
    <name evidence="2" type="ORF">NW768_009606</name>
</gene>
<name>A0ABQ8R2T0_FUSEQ</name>
<evidence type="ECO:0000313" key="2">
    <source>
        <dbReference type="EMBL" id="KAJ4124249.1"/>
    </source>
</evidence>
<feature type="region of interest" description="Disordered" evidence="1">
    <location>
        <begin position="34"/>
        <end position="72"/>
    </location>
</feature>